<dbReference type="PANTHER" id="PTHR13009">
    <property type="entry name" value="HEAT SHOCK PROTEIN 90 HSP90 CO-CHAPERONE AHA-1"/>
    <property type="match status" value="1"/>
</dbReference>
<dbReference type="PANTHER" id="PTHR13009:SF22">
    <property type="entry name" value="LD43819P"/>
    <property type="match status" value="1"/>
</dbReference>
<comment type="similarity">
    <text evidence="1">Belongs to the AHA1 family.</text>
</comment>
<evidence type="ECO:0000313" key="4">
    <source>
        <dbReference type="EMBL" id="OMJ76019.1"/>
    </source>
</evidence>
<keyword evidence="2" id="KW-0175">Coiled coil</keyword>
<comment type="caution">
    <text evidence="4">The sequence shown here is derived from an EMBL/GenBank/DDBJ whole genome shotgun (WGS) entry which is preliminary data.</text>
</comment>
<dbReference type="SMART" id="SM01000">
    <property type="entry name" value="Aha1_N"/>
    <property type="match status" value="2"/>
</dbReference>
<dbReference type="Gene3D" id="3.15.10.20">
    <property type="entry name" value="Activator of Hsp90 ATPase Aha1, N-terminal domain"/>
    <property type="match status" value="2"/>
</dbReference>
<dbReference type="OrthoDB" id="567237at2759"/>
<dbReference type="Pfam" id="PF09229">
    <property type="entry name" value="Aha1_N"/>
    <property type="match status" value="2"/>
</dbReference>
<reference evidence="4 5" key="1">
    <citation type="submission" date="2016-11" db="EMBL/GenBank/DDBJ databases">
        <title>The macronuclear genome of Stentor coeruleus: a giant cell with tiny introns.</title>
        <authorList>
            <person name="Slabodnick M."/>
            <person name="Ruby J.G."/>
            <person name="Reiff S.B."/>
            <person name="Swart E.C."/>
            <person name="Gosai S."/>
            <person name="Prabakaran S."/>
            <person name="Witkowska E."/>
            <person name="Larue G.E."/>
            <person name="Fisher S."/>
            <person name="Freeman R.M."/>
            <person name="Gunawardena J."/>
            <person name="Chu W."/>
            <person name="Stover N.A."/>
            <person name="Gregory B.D."/>
            <person name="Nowacki M."/>
            <person name="Derisi J."/>
            <person name="Roy S.W."/>
            <person name="Marshall W.F."/>
            <person name="Sood P."/>
        </authorList>
    </citation>
    <scope>NUCLEOTIDE SEQUENCE [LARGE SCALE GENOMIC DNA]</scope>
    <source>
        <strain evidence="4">WM001</strain>
    </source>
</reference>
<keyword evidence="5" id="KW-1185">Reference proteome</keyword>
<proteinExistence type="inferred from homology"/>
<dbReference type="EMBL" id="MPUH01000657">
    <property type="protein sequence ID" value="OMJ76019.1"/>
    <property type="molecule type" value="Genomic_DNA"/>
</dbReference>
<evidence type="ECO:0000256" key="1">
    <source>
        <dbReference type="ARBA" id="ARBA00006817"/>
    </source>
</evidence>
<feature type="domain" description="Activator of Hsp90 ATPase AHSA1-like N-terminal" evidence="3">
    <location>
        <begin position="220"/>
        <end position="342"/>
    </location>
</feature>
<gene>
    <name evidence="4" type="ORF">SteCoe_24736</name>
</gene>
<dbReference type="SUPFAM" id="SSF103111">
    <property type="entry name" value="Activator of Hsp90 ATPase, Aha1"/>
    <property type="match status" value="2"/>
</dbReference>
<dbReference type="InterPro" id="IPR036338">
    <property type="entry name" value="Aha1"/>
</dbReference>
<dbReference type="GO" id="GO:0005829">
    <property type="term" value="C:cytosol"/>
    <property type="evidence" value="ECO:0007669"/>
    <property type="project" value="TreeGrafter"/>
</dbReference>
<accession>A0A1R2BH05</accession>
<evidence type="ECO:0000256" key="2">
    <source>
        <dbReference type="SAM" id="Coils"/>
    </source>
</evidence>
<organism evidence="4 5">
    <name type="scientific">Stentor coeruleus</name>
    <dbReference type="NCBI Taxonomy" id="5963"/>
    <lineage>
        <taxon>Eukaryota</taxon>
        <taxon>Sar</taxon>
        <taxon>Alveolata</taxon>
        <taxon>Ciliophora</taxon>
        <taxon>Postciliodesmatophora</taxon>
        <taxon>Heterotrichea</taxon>
        <taxon>Heterotrichida</taxon>
        <taxon>Stentoridae</taxon>
        <taxon>Stentor</taxon>
    </lineage>
</organism>
<evidence type="ECO:0000313" key="5">
    <source>
        <dbReference type="Proteomes" id="UP000187209"/>
    </source>
</evidence>
<feature type="coiled-coil region" evidence="2">
    <location>
        <begin position="128"/>
        <end position="201"/>
    </location>
</feature>
<dbReference type="InterPro" id="IPR015310">
    <property type="entry name" value="AHSA1-like_N"/>
</dbReference>
<name>A0A1R2BH05_9CILI</name>
<evidence type="ECO:0000259" key="3">
    <source>
        <dbReference type="SMART" id="SM01000"/>
    </source>
</evidence>
<dbReference type="GO" id="GO:0051087">
    <property type="term" value="F:protein-folding chaperone binding"/>
    <property type="evidence" value="ECO:0007669"/>
    <property type="project" value="InterPro"/>
</dbReference>
<feature type="domain" description="Activator of Hsp90 ATPase AHSA1-like N-terminal" evidence="3">
    <location>
        <begin position="17"/>
        <end position="149"/>
    </location>
</feature>
<dbReference type="GO" id="GO:0001671">
    <property type="term" value="F:ATPase activator activity"/>
    <property type="evidence" value="ECO:0007669"/>
    <property type="project" value="InterPro"/>
</dbReference>
<protein>
    <recommendedName>
        <fullName evidence="3">Activator of Hsp90 ATPase AHSA1-like N-terminal domain-containing protein</fullName>
    </recommendedName>
</protein>
<sequence length="344" mass="40032">MAGVGSVWNANNWHWEEKNYKQWGNNRLTELMLEIRLQEIGYSITFPEVTKLTGEASVNIRKGKTILLFEYEIEGTWKAIKEENTLDGKFKIIEFNQEEIDDFQLEATATQDTEDSNKIRYFLQSRAKKELTKLFQQFYREFKELESNQVKLENDKKRRLEEDEKRKLALAEKAEEQAKILKDAQEREAQLREEAKKQRSDEELKGEGSVWNTGSYFWEEKSVSWACDRIKSLITDKIVKIDNGEIKLTVNEVLGDSGVSIRKGKKIVTYCHELKIKWEGKVGDVTANGEIHLPDISEDSSFDMHITFTTNNPGQDVFRGFLEKNVKDEIKASIEIFANQLREV</sequence>
<dbReference type="GO" id="GO:0006457">
    <property type="term" value="P:protein folding"/>
    <property type="evidence" value="ECO:0007669"/>
    <property type="project" value="TreeGrafter"/>
</dbReference>
<dbReference type="Proteomes" id="UP000187209">
    <property type="component" value="Unassembled WGS sequence"/>
</dbReference>
<dbReference type="AlphaFoldDB" id="A0A1R2BH05"/>